<dbReference type="Proteomes" id="UP001500729">
    <property type="component" value="Unassembled WGS sequence"/>
</dbReference>
<keyword evidence="2" id="KW-1133">Transmembrane helix</keyword>
<organism evidence="3 4">
    <name type="scientific">Saccharopolyspora erythraea</name>
    <name type="common">Streptomyces erythraeus</name>
    <dbReference type="NCBI Taxonomy" id="1836"/>
    <lineage>
        <taxon>Bacteria</taxon>
        <taxon>Bacillati</taxon>
        <taxon>Actinomycetota</taxon>
        <taxon>Actinomycetes</taxon>
        <taxon>Pseudonocardiales</taxon>
        <taxon>Pseudonocardiaceae</taxon>
        <taxon>Saccharopolyspora</taxon>
    </lineage>
</organism>
<sequence>MDGLWVQVLVAVVAGAVGAAATMVFAAAVRRRVPGRQQRQEVHAPPPPAAPAVPPDRWSPQLQRCEQAIRRAGSAVESVSSAHARQTLNAVVQRMDAEMPHIRALVELGRGLDADAVGQEVVLHRVHQQLEDAAVRFAMFTDHVLEVVLQLVADPDMGRVHQQVTVLREQFPLLRPMSAVLAPDAAPRRSLLNV</sequence>
<evidence type="ECO:0000313" key="4">
    <source>
        <dbReference type="Proteomes" id="UP001500729"/>
    </source>
</evidence>
<keyword evidence="2" id="KW-0812">Transmembrane</keyword>
<dbReference type="EMBL" id="BAAAGS010000016">
    <property type="protein sequence ID" value="GAA0527690.1"/>
    <property type="molecule type" value="Genomic_DNA"/>
</dbReference>
<feature type="region of interest" description="Disordered" evidence="1">
    <location>
        <begin position="36"/>
        <end position="58"/>
    </location>
</feature>
<gene>
    <name evidence="3" type="ORF">GCM10009533_28740</name>
</gene>
<protein>
    <recommendedName>
        <fullName evidence="5">Secreted protein</fullName>
    </recommendedName>
</protein>
<reference evidence="4" key="1">
    <citation type="journal article" date="2019" name="Int. J. Syst. Evol. Microbiol.">
        <title>The Global Catalogue of Microorganisms (GCM) 10K type strain sequencing project: providing services to taxonomists for standard genome sequencing and annotation.</title>
        <authorList>
            <consortium name="The Broad Institute Genomics Platform"/>
            <consortium name="The Broad Institute Genome Sequencing Center for Infectious Disease"/>
            <person name="Wu L."/>
            <person name="Ma J."/>
        </authorList>
    </citation>
    <scope>NUCLEOTIDE SEQUENCE [LARGE SCALE GENOMIC DNA]</scope>
    <source>
        <strain evidence="4">JCM 10303</strain>
    </source>
</reference>
<name>A0ABP3MTW5_SACER</name>
<proteinExistence type="predicted"/>
<feature type="compositionally biased region" description="Pro residues" evidence="1">
    <location>
        <begin position="44"/>
        <end position="54"/>
    </location>
</feature>
<evidence type="ECO:0000256" key="1">
    <source>
        <dbReference type="SAM" id="MobiDB-lite"/>
    </source>
</evidence>
<comment type="caution">
    <text evidence="3">The sequence shown here is derived from an EMBL/GenBank/DDBJ whole genome shotgun (WGS) entry which is preliminary data.</text>
</comment>
<feature type="transmembrane region" description="Helical" evidence="2">
    <location>
        <begin position="6"/>
        <end position="29"/>
    </location>
</feature>
<accession>A0ABP3MTW5</accession>
<keyword evidence="2" id="KW-0472">Membrane</keyword>
<dbReference type="RefSeq" id="WP_011875192.1">
    <property type="nucleotide sequence ID" value="NZ_BAAAGS010000016.1"/>
</dbReference>
<evidence type="ECO:0000313" key="3">
    <source>
        <dbReference type="EMBL" id="GAA0527690.1"/>
    </source>
</evidence>
<keyword evidence="4" id="KW-1185">Reference proteome</keyword>
<evidence type="ECO:0000256" key="2">
    <source>
        <dbReference type="SAM" id="Phobius"/>
    </source>
</evidence>
<evidence type="ECO:0008006" key="5">
    <source>
        <dbReference type="Google" id="ProtNLM"/>
    </source>
</evidence>